<dbReference type="EMBL" id="CP089984">
    <property type="protein sequence ID" value="WXB19896.1"/>
    <property type="molecule type" value="Genomic_DNA"/>
</dbReference>
<dbReference type="Proteomes" id="UP001370348">
    <property type="component" value="Chromosome"/>
</dbReference>
<proteinExistence type="predicted"/>
<evidence type="ECO:0000313" key="2">
    <source>
        <dbReference type="Proteomes" id="UP001370348"/>
    </source>
</evidence>
<sequence>MIKFYVIASAIGVLSTIAFYEGKNALGKAPHRGSATANASCNAGKGAANANDEAIESARQSLADSLIRCQERLQQKEGEEAERLSSEMFTAGGAGNVASTELTNATDEAAAQATNTVEDRFDPTSEEWKELAKHGQVKLSRPCAMGNDWFPGVEELQSVGLKESDAQTVADAYKQANARAWETTRANCAEWLGADAKVVERIGAEYCESILDAEAQKDANIFKHVAEVRAGTRAEDGSRLDPIERYYLAKTRELKAFEADLSRRVGADHARQITQSSTFCMMREQWPEPAGHD</sequence>
<name>A0ABZ2MBL6_9BACT</name>
<keyword evidence="2" id="KW-1185">Reference proteome</keyword>
<reference evidence="1 2" key="1">
    <citation type="submission" date="2021-12" db="EMBL/GenBank/DDBJ databases">
        <title>Discovery of the Pendulisporaceae a myxobacterial family with distinct sporulation behavior and unique specialized metabolism.</title>
        <authorList>
            <person name="Garcia R."/>
            <person name="Popoff A."/>
            <person name="Bader C.D."/>
            <person name="Loehr J."/>
            <person name="Walesch S."/>
            <person name="Walt C."/>
            <person name="Boldt J."/>
            <person name="Bunk B."/>
            <person name="Haeckl F.J.F.P.J."/>
            <person name="Gunesch A.P."/>
            <person name="Birkelbach J."/>
            <person name="Nuebel U."/>
            <person name="Pietschmann T."/>
            <person name="Bach T."/>
            <person name="Mueller R."/>
        </authorList>
    </citation>
    <scope>NUCLEOTIDE SEQUENCE [LARGE SCALE GENOMIC DNA]</scope>
    <source>
        <strain evidence="1 2">MSr11954</strain>
    </source>
</reference>
<organism evidence="1 2">
    <name type="scientific">Pendulispora albinea</name>
    <dbReference type="NCBI Taxonomy" id="2741071"/>
    <lineage>
        <taxon>Bacteria</taxon>
        <taxon>Pseudomonadati</taxon>
        <taxon>Myxococcota</taxon>
        <taxon>Myxococcia</taxon>
        <taxon>Myxococcales</taxon>
        <taxon>Sorangiineae</taxon>
        <taxon>Pendulisporaceae</taxon>
        <taxon>Pendulispora</taxon>
    </lineage>
</organism>
<dbReference type="RefSeq" id="WP_394829494.1">
    <property type="nucleotide sequence ID" value="NZ_CP089984.1"/>
</dbReference>
<evidence type="ECO:0000313" key="1">
    <source>
        <dbReference type="EMBL" id="WXB19896.1"/>
    </source>
</evidence>
<accession>A0ABZ2MBL6</accession>
<gene>
    <name evidence="1" type="ORF">LZC94_22060</name>
</gene>
<protein>
    <submittedName>
        <fullName evidence="1">Uncharacterized protein</fullName>
    </submittedName>
</protein>